<evidence type="ECO:0000256" key="3">
    <source>
        <dbReference type="ARBA" id="ARBA00022692"/>
    </source>
</evidence>
<comment type="similarity">
    <text evidence="2">Belongs to the TMEM198 family.</text>
</comment>
<dbReference type="PANTHER" id="PTHR31247:SF5">
    <property type="entry name" value="DUF4203 DOMAIN-CONTAINING PROTEIN"/>
    <property type="match status" value="1"/>
</dbReference>
<sequence>MKRKSFQPPNSLENTRYNHPIGVIVLSVLGLIVWILGYRLIKVSYCLVILNIWLHDTHAHSYCRCICVAGVGFYSLSPDVLDTEFCCDGNHNLEVRISISIICGLVAGALACYVYKIGVFCMGCIVGWTLSIVVVTLWLSKHLKSDLAFYGIYGATGLVFGILAVWLEKVFVVIATSLLGSLMFLLGLDHYCRTAFTILIKQILFKTKDAFSQAANHPSHVKLEFHEAHEEFSHQALAMFLGWMLMSAVGAMLQFLYTAQKIDTDLFLKSCACSARDSAVPDDKGVRYVVLPPPKLRAFLLHQTNTREIMKDSWDDITGVEVNNGAGILSRKVVQ</sequence>
<gene>
    <name evidence="9" type="ORF">OS493_028239</name>
</gene>
<keyword evidence="10" id="KW-1185">Reference proteome</keyword>
<organism evidence="9 10">
    <name type="scientific">Desmophyllum pertusum</name>
    <dbReference type="NCBI Taxonomy" id="174260"/>
    <lineage>
        <taxon>Eukaryota</taxon>
        <taxon>Metazoa</taxon>
        <taxon>Cnidaria</taxon>
        <taxon>Anthozoa</taxon>
        <taxon>Hexacorallia</taxon>
        <taxon>Scleractinia</taxon>
        <taxon>Caryophylliina</taxon>
        <taxon>Caryophylliidae</taxon>
        <taxon>Desmophyllum</taxon>
    </lineage>
</organism>
<keyword evidence="5 7" id="KW-0472">Membrane</keyword>
<dbReference type="InterPro" id="IPR025256">
    <property type="entry name" value="TM7S3/TM198-like_dom"/>
</dbReference>
<feature type="domain" description="TM7S3/TM198-like" evidence="8">
    <location>
        <begin position="68"/>
        <end position="255"/>
    </location>
</feature>
<keyword evidence="3 7" id="KW-0812">Transmembrane</keyword>
<evidence type="ECO:0000256" key="4">
    <source>
        <dbReference type="ARBA" id="ARBA00022989"/>
    </source>
</evidence>
<accession>A0A9W9YX69</accession>
<dbReference type="AlphaFoldDB" id="A0A9W9YX69"/>
<dbReference type="OrthoDB" id="102260at2759"/>
<feature type="transmembrane region" description="Helical" evidence="7">
    <location>
        <begin position="236"/>
        <end position="257"/>
    </location>
</feature>
<feature type="transmembrane region" description="Helical" evidence="7">
    <location>
        <begin position="117"/>
        <end position="140"/>
    </location>
</feature>
<dbReference type="InterPro" id="IPR040236">
    <property type="entry name" value="TMEM198"/>
</dbReference>
<evidence type="ECO:0000256" key="1">
    <source>
        <dbReference type="ARBA" id="ARBA00004141"/>
    </source>
</evidence>
<feature type="transmembrane region" description="Helical" evidence="7">
    <location>
        <begin position="173"/>
        <end position="192"/>
    </location>
</feature>
<dbReference type="GO" id="GO:0005886">
    <property type="term" value="C:plasma membrane"/>
    <property type="evidence" value="ECO:0007669"/>
    <property type="project" value="TreeGrafter"/>
</dbReference>
<reference evidence="9" key="1">
    <citation type="submission" date="2023-01" db="EMBL/GenBank/DDBJ databases">
        <title>Genome assembly of the deep-sea coral Lophelia pertusa.</title>
        <authorList>
            <person name="Herrera S."/>
            <person name="Cordes E."/>
        </authorList>
    </citation>
    <scope>NUCLEOTIDE SEQUENCE</scope>
    <source>
        <strain evidence="9">USNM1676648</strain>
        <tissue evidence="9">Polyp</tissue>
    </source>
</reference>
<dbReference type="Pfam" id="PF13886">
    <property type="entry name" value="TM7S3_TM198"/>
    <property type="match status" value="1"/>
</dbReference>
<comment type="subcellular location">
    <subcellularLocation>
        <location evidence="1">Membrane</location>
        <topology evidence="1">Multi-pass membrane protein</topology>
    </subcellularLocation>
</comment>
<keyword evidence="4 7" id="KW-1133">Transmembrane helix</keyword>
<evidence type="ECO:0000313" key="10">
    <source>
        <dbReference type="Proteomes" id="UP001163046"/>
    </source>
</evidence>
<dbReference type="EMBL" id="MU826852">
    <property type="protein sequence ID" value="KAJ7371075.1"/>
    <property type="molecule type" value="Genomic_DNA"/>
</dbReference>
<evidence type="ECO:0000256" key="7">
    <source>
        <dbReference type="SAM" id="Phobius"/>
    </source>
</evidence>
<protein>
    <recommendedName>
        <fullName evidence="6">Transmembrane protein 198</fullName>
    </recommendedName>
</protein>
<dbReference type="PANTHER" id="PTHR31247">
    <property type="entry name" value="TRANSMEMBRANE PROTEIN 198 FAMILY MEMBER"/>
    <property type="match status" value="1"/>
</dbReference>
<evidence type="ECO:0000256" key="6">
    <source>
        <dbReference type="ARBA" id="ARBA00049737"/>
    </source>
</evidence>
<comment type="caution">
    <text evidence="9">The sequence shown here is derived from an EMBL/GenBank/DDBJ whole genome shotgun (WGS) entry which is preliminary data.</text>
</comment>
<dbReference type="Proteomes" id="UP001163046">
    <property type="component" value="Unassembled WGS sequence"/>
</dbReference>
<feature type="transmembrane region" description="Helical" evidence="7">
    <location>
        <begin position="21"/>
        <end position="41"/>
    </location>
</feature>
<evidence type="ECO:0000256" key="5">
    <source>
        <dbReference type="ARBA" id="ARBA00023136"/>
    </source>
</evidence>
<name>A0A9W9YX69_9CNID</name>
<evidence type="ECO:0000256" key="2">
    <source>
        <dbReference type="ARBA" id="ARBA00006244"/>
    </source>
</evidence>
<evidence type="ECO:0000313" key="9">
    <source>
        <dbReference type="EMBL" id="KAJ7371075.1"/>
    </source>
</evidence>
<feature type="transmembrane region" description="Helical" evidence="7">
    <location>
        <begin position="93"/>
        <end position="111"/>
    </location>
</feature>
<proteinExistence type="inferred from homology"/>
<feature type="transmembrane region" description="Helical" evidence="7">
    <location>
        <begin position="147"/>
        <end position="167"/>
    </location>
</feature>
<evidence type="ECO:0000259" key="8">
    <source>
        <dbReference type="Pfam" id="PF13886"/>
    </source>
</evidence>